<protein>
    <submittedName>
        <fullName evidence="2">Uncharacterized protein</fullName>
    </submittedName>
</protein>
<keyword evidence="1" id="KW-1133">Transmembrane helix</keyword>
<keyword evidence="1" id="KW-0812">Transmembrane</keyword>
<comment type="caution">
    <text evidence="2">The sequence shown here is derived from an EMBL/GenBank/DDBJ whole genome shotgun (WGS) entry which is preliminary data.</text>
</comment>
<proteinExistence type="predicted"/>
<keyword evidence="1" id="KW-0472">Membrane</keyword>
<dbReference type="EMBL" id="JACSDZ010000020">
    <property type="protein sequence ID" value="KAF7382283.1"/>
    <property type="molecule type" value="Genomic_DNA"/>
</dbReference>
<evidence type="ECO:0000313" key="3">
    <source>
        <dbReference type="Proteomes" id="UP000617340"/>
    </source>
</evidence>
<sequence length="76" mass="8995">MIGTGLRREGDECSKNFLKGEEENREMYRKRWTVKALRMDLQYNTVGNGTSTSLRMICVFIFWMLLYVTKVHLSLK</sequence>
<feature type="transmembrane region" description="Helical" evidence="1">
    <location>
        <begin position="53"/>
        <end position="73"/>
    </location>
</feature>
<evidence type="ECO:0000256" key="1">
    <source>
        <dbReference type="SAM" id="Phobius"/>
    </source>
</evidence>
<gene>
    <name evidence="2" type="ORF">HZH68_015202</name>
</gene>
<reference evidence="2" key="1">
    <citation type="journal article" date="2020" name="G3 (Bethesda)">
        <title>High-Quality Assemblies for Three Invasive Social Wasps from the &lt;i&gt;Vespula&lt;/i&gt; Genus.</title>
        <authorList>
            <person name="Harrop T.W.R."/>
            <person name="Guhlin J."/>
            <person name="McLaughlin G.M."/>
            <person name="Permina E."/>
            <person name="Stockwell P."/>
            <person name="Gilligan J."/>
            <person name="Le Lec M.F."/>
            <person name="Gruber M.A.M."/>
            <person name="Quinn O."/>
            <person name="Lovegrove M."/>
            <person name="Duncan E.J."/>
            <person name="Remnant E.J."/>
            <person name="Van Eeckhoven J."/>
            <person name="Graham B."/>
            <person name="Knapp R.A."/>
            <person name="Langford K.W."/>
            <person name="Kronenberg Z."/>
            <person name="Press M.O."/>
            <person name="Eacker S.M."/>
            <person name="Wilson-Rankin E.E."/>
            <person name="Purcell J."/>
            <person name="Lester P.J."/>
            <person name="Dearden P.K."/>
        </authorList>
    </citation>
    <scope>NUCLEOTIDE SEQUENCE</scope>
    <source>
        <strain evidence="2">Linc-1</strain>
    </source>
</reference>
<dbReference type="Proteomes" id="UP000617340">
    <property type="component" value="Unassembled WGS sequence"/>
</dbReference>
<evidence type="ECO:0000313" key="2">
    <source>
        <dbReference type="EMBL" id="KAF7382283.1"/>
    </source>
</evidence>
<accession>A0A834J653</accession>
<dbReference type="AlphaFoldDB" id="A0A834J653"/>
<name>A0A834J653_VESGE</name>
<organism evidence="2 3">
    <name type="scientific">Vespula germanica</name>
    <name type="common">German yellow jacket</name>
    <name type="synonym">Paravespula germanica</name>
    <dbReference type="NCBI Taxonomy" id="30212"/>
    <lineage>
        <taxon>Eukaryota</taxon>
        <taxon>Metazoa</taxon>
        <taxon>Ecdysozoa</taxon>
        <taxon>Arthropoda</taxon>
        <taxon>Hexapoda</taxon>
        <taxon>Insecta</taxon>
        <taxon>Pterygota</taxon>
        <taxon>Neoptera</taxon>
        <taxon>Endopterygota</taxon>
        <taxon>Hymenoptera</taxon>
        <taxon>Apocrita</taxon>
        <taxon>Aculeata</taxon>
        <taxon>Vespoidea</taxon>
        <taxon>Vespidae</taxon>
        <taxon>Vespinae</taxon>
        <taxon>Vespula</taxon>
    </lineage>
</organism>
<keyword evidence="3" id="KW-1185">Reference proteome</keyword>